<dbReference type="InterPro" id="IPR003734">
    <property type="entry name" value="DUF155"/>
</dbReference>
<feature type="transmembrane region" description="Helical" evidence="3">
    <location>
        <begin position="814"/>
        <end position="835"/>
    </location>
</feature>
<evidence type="ECO:0000256" key="1">
    <source>
        <dbReference type="ARBA" id="ARBA00008306"/>
    </source>
</evidence>
<feature type="region of interest" description="Disordered" evidence="2">
    <location>
        <begin position="1"/>
        <end position="270"/>
    </location>
</feature>
<evidence type="ECO:0000256" key="3">
    <source>
        <dbReference type="SAM" id="Phobius"/>
    </source>
</evidence>
<dbReference type="PANTHER" id="PTHR16255">
    <property type="entry name" value="REQUIRED FOR MEIOTIC NUCLEAR DIVISION PROTEIN 1 HOMOLOG"/>
    <property type="match status" value="1"/>
</dbReference>
<dbReference type="OrthoDB" id="18302at2759"/>
<feature type="compositionally biased region" description="Basic and acidic residues" evidence="2">
    <location>
        <begin position="383"/>
        <end position="393"/>
    </location>
</feature>
<comment type="caution">
    <text evidence="5">The sequence shown here is derived from an EMBL/GenBank/DDBJ whole genome shotgun (WGS) entry which is preliminary data.</text>
</comment>
<feature type="region of interest" description="Disordered" evidence="2">
    <location>
        <begin position="293"/>
        <end position="406"/>
    </location>
</feature>
<evidence type="ECO:0000313" key="5">
    <source>
        <dbReference type="EMBL" id="ORZ37875.1"/>
    </source>
</evidence>
<dbReference type="Pfam" id="PF02582">
    <property type="entry name" value="DUF155"/>
    <property type="match status" value="1"/>
</dbReference>
<organism evidence="5 6">
    <name type="scientific">Catenaria anguillulae PL171</name>
    <dbReference type="NCBI Taxonomy" id="765915"/>
    <lineage>
        <taxon>Eukaryota</taxon>
        <taxon>Fungi</taxon>
        <taxon>Fungi incertae sedis</taxon>
        <taxon>Blastocladiomycota</taxon>
        <taxon>Blastocladiomycetes</taxon>
        <taxon>Blastocladiales</taxon>
        <taxon>Catenariaceae</taxon>
        <taxon>Catenaria</taxon>
    </lineage>
</organism>
<feature type="compositionally biased region" description="Low complexity" evidence="2">
    <location>
        <begin position="1"/>
        <end position="49"/>
    </location>
</feature>
<gene>
    <name evidence="5" type="ORF">BCR44DRAFT_160331</name>
</gene>
<dbReference type="GO" id="GO:0005739">
    <property type="term" value="C:mitochondrion"/>
    <property type="evidence" value="ECO:0007669"/>
    <property type="project" value="UniProtKB-ARBA"/>
</dbReference>
<dbReference type="InterPro" id="IPR051624">
    <property type="entry name" value="RMD1/Sad1-interacting"/>
</dbReference>
<comment type="similarity">
    <text evidence="1">Belongs to the RMD1/sif2 family.</text>
</comment>
<feature type="compositionally biased region" description="Low complexity" evidence="2">
    <location>
        <begin position="115"/>
        <end position="145"/>
    </location>
</feature>
<dbReference type="PANTHER" id="PTHR16255:SF4">
    <property type="entry name" value="SPORULATION PROTEIN RMD8"/>
    <property type="match status" value="1"/>
</dbReference>
<keyword evidence="6" id="KW-1185">Reference proteome</keyword>
<accession>A0A1Y2HTG9</accession>
<feature type="compositionally biased region" description="Polar residues" evidence="2">
    <location>
        <begin position="301"/>
        <end position="328"/>
    </location>
</feature>
<proteinExistence type="inferred from homology"/>
<sequence length="844" mass="89308">MSSPPSNNASASARRGLGAPAASTSAASASLSGTASASASASGGATPATNVSANVSRGPSVDSLHPAPPASNPAVKYRILAPPPSASSQLQPKHALGHALGAGTSPGLSPSRQTPSPAAGAGSAAASAPASPTIAPMPGPAIIAPTLGTAVGQRVPLRSTTAKLTHPNRKTVLLPDSDDPTPIPPNHQRPPVAASVPTSPLATTPVAANFRTGLVSAPSTTPPSPSPAPSSLPVPTIASPDADADADNAASIATSSSLNQPPLVLPSSIPTDRHSVLDDLMVHEIARDSPIVDPIMYSHSPPENITHMFSQSSASTNGPGAGRSSSHSPPRRNAAGGDVSGVSDAESDDVHVLGPRPPSPGVAEPRRLSLATGLHRAGSPHPHNGEHTGDGRPESITTPRPPSQRHLEHIQEISSSAGARTVAEHMAKEDRTWMPRCTAYVTASRYRFNDLITFLVTRHKVQVRAFDECLYASYPQFCHSPLYATPLVDPATQSTTDAATAAAVGSTSDDTGGELRKSKSLSHSHLLRAPFTHPTLDTHTNPMRAMFPTLDPVEQVAPIPLAHPILPYGEVAFFEYGVTVMWGMTAKEEQWLLGEIRQFHASEAIPRVLSSRVADHDADMLAAAGTGSPPDESTSLLIHDTSSLMSDPDSLYDEDNMVTEEFHFQYMPNGRPRIFNDIITLRDGNHLTKVTISHGIAQSCKLLLFEIKMENTLQRTRNIPKSLAQTGTVALTPREVTVLTGHLYQLRMDLNLISNVLDVPDMFWTTPGWQPLYRAVQKYLEIPQRSKTLNLRAQVLSDLLDMLSSHITTAQMDWMTWVVIIMIAISVVVLALEIVMKALKVGAH</sequence>
<name>A0A1Y2HTG9_9FUNG</name>
<feature type="compositionally biased region" description="Pro residues" evidence="2">
    <location>
        <begin position="220"/>
        <end position="232"/>
    </location>
</feature>
<dbReference type="Proteomes" id="UP000193411">
    <property type="component" value="Unassembled WGS sequence"/>
</dbReference>
<feature type="region of interest" description="Disordered" evidence="2">
    <location>
        <begin position="502"/>
        <end position="521"/>
    </location>
</feature>
<keyword evidence="3" id="KW-0812">Transmembrane</keyword>
<feature type="domain" description="DUF155" evidence="4">
    <location>
        <begin position="571"/>
        <end position="790"/>
    </location>
</feature>
<keyword evidence="3" id="KW-0472">Membrane</keyword>
<evidence type="ECO:0000259" key="4">
    <source>
        <dbReference type="Pfam" id="PF02582"/>
    </source>
</evidence>
<protein>
    <recommendedName>
        <fullName evidence="4">DUF155 domain-containing protein</fullName>
    </recommendedName>
</protein>
<reference evidence="5 6" key="1">
    <citation type="submission" date="2016-07" db="EMBL/GenBank/DDBJ databases">
        <title>Pervasive Adenine N6-methylation of Active Genes in Fungi.</title>
        <authorList>
            <consortium name="DOE Joint Genome Institute"/>
            <person name="Mondo S.J."/>
            <person name="Dannebaum R.O."/>
            <person name="Kuo R.C."/>
            <person name="Labutti K."/>
            <person name="Haridas S."/>
            <person name="Kuo A."/>
            <person name="Salamov A."/>
            <person name="Ahrendt S.R."/>
            <person name="Lipzen A."/>
            <person name="Sullivan W."/>
            <person name="Andreopoulos W.B."/>
            <person name="Clum A."/>
            <person name="Lindquist E."/>
            <person name="Daum C."/>
            <person name="Ramamoorthy G.K."/>
            <person name="Gryganskyi A."/>
            <person name="Culley D."/>
            <person name="Magnuson J.K."/>
            <person name="James T.Y."/>
            <person name="O'Malley M.A."/>
            <person name="Stajich J.E."/>
            <person name="Spatafora J.W."/>
            <person name="Visel A."/>
            <person name="Grigoriev I.V."/>
        </authorList>
    </citation>
    <scope>NUCLEOTIDE SEQUENCE [LARGE SCALE GENOMIC DNA]</scope>
    <source>
        <strain evidence="5 6">PL171</strain>
    </source>
</reference>
<dbReference type="EMBL" id="MCFL01000011">
    <property type="protein sequence ID" value="ORZ37875.1"/>
    <property type="molecule type" value="Genomic_DNA"/>
</dbReference>
<evidence type="ECO:0000256" key="2">
    <source>
        <dbReference type="SAM" id="MobiDB-lite"/>
    </source>
</evidence>
<evidence type="ECO:0000313" key="6">
    <source>
        <dbReference type="Proteomes" id="UP000193411"/>
    </source>
</evidence>
<feature type="compositionally biased region" description="Low complexity" evidence="2">
    <location>
        <begin position="233"/>
        <end position="257"/>
    </location>
</feature>
<dbReference type="AlphaFoldDB" id="A0A1Y2HTG9"/>
<keyword evidence="3" id="KW-1133">Transmembrane helix</keyword>